<keyword evidence="2" id="KW-1185">Reference proteome</keyword>
<sequence>MEELIGMNEEFANLNKQASDLEKTISANISALVNEQ</sequence>
<dbReference type="EMBL" id="CAAHFG010000001">
    <property type="protein sequence ID" value="VGO11779.1"/>
    <property type="molecule type" value="Genomic_DNA"/>
</dbReference>
<reference evidence="1 2" key="1">
    <citation type="submission" date="2019-04" db="EMBL/GenBank/DDBJ databases">
        <authorList>
            <person name="Van Vliet M D."/>
        </authorList>
    </citation>
    <scope>NUCLEOTIDE SEQUENCE [LARGE SCALE GENOMIC DNA]</scope>
    <source>
        <strain evidence="1 2">F1</strain>
    </source>
</reference>
<name>A0A6C2TVY5_PONDE</name>
<evidence type="ECO:0000313" key="2">
    <source>
        <dbReference type="Proteomes" id="UP000366872"/>
    </source>
</evidence>
<dbReference type="Proteomes" id="UP000366872">
    <property type="component" value="Unassembled WGS sequence"/>
</dbReference>
<organism evidence="1 2">
    <name type="scientific">Pontiella desulfatans</name>
    <dbReference type="NCBI Taxonomy" id="2750659"/>
    <lineage>
        <taxon>Bacteria</taxon>
        <taxon>Pseudomonadati</taxon>
        <taxon>Kiritimatiellota</taxon>
        <taxon>Kiritimatiellia</taxon>
        <taxon>Kiritimatiellales</taxon>
        <taxon>Pontiellaceae</taxon>
        <taxon>Pontiella</taxon>
    </lineage>
</organism>
<accession>A0A6C2TVY5</accession>
<evidence type="ECO:0000313" key="1">
    <source>
        <dbReference type="EMBL" id="VGO11779.1"/>
    </source>
</evidence>
<proteinExistence type="predicted"/>
<protein>
    <submittedName>
        <fullName evidence="1">Uncharacterized protein</fullName>
    </submittedName>
</protein>
<dbReference type="AlphaFoldDB" id="A0A6C2TVY5"/>
<gene>
    <name evidence="1" type="ORF">PDESU_00325</name>
</gene>